<organism evidence="1 2">
    <name type="scientific">Hymenobacter endophyticus</name>
    <dbReference type="NCBI Taxonomy" id="3076335"/>
    <lineage>
        <taxon>Bacteria</taxon>
        <taxon>Pseudomonadati</taxon>
        <taxon>Bacteroidota</taxon>
        <taxon>Cytophagia</taxon>
        <taxon>Cytophagales</taxon>
        <taxon>Hymenobacteraceae</taxon>
        <taxon>Hymenobacter</taxon>
    </lineage>
</organism>
<name>A0ABU3TFW8_9BACT</name>
<keyword evidence="2" id="KW-1185">Reference proteome</keyword>
<dbReference type="Proteomes" id="UP001250698">
    <property type="component" value="Unassembled WGS sequence"/>
</dbReference>
<gene>
    <name evidence="1" type="ORF">ROI90_07725</name>
</gene>
<reference evidence="1 2" key="1">
    <citation type="submission" date="2023-10" db="EMBL/GenBank/DDBJ databases">
        <title>Hymenobacter endophyticus sp. nov., an isolate from the leaf tissues of wheat.</title>
        <authorList>
            <person name="Dai Y."/>
        </authorList>
    </citation>
    <scope>NUCLEOTIDE SEQUENCE [LARGE SCALE GENOMIC DNA]</scope>
    <source>
        <strain evidence="1 2">ZK17L-C2</strain>
    </source>
</reference>
<accession>A0ABU3TFW8</accession>
<protein>
    <submittedName>
        <fullName evidence="1">Uncharacterized protein</fullName>
    </submittedName>
</protein>
<comment type="caution">
    <text evidence="1">The sequence shown here is derived from an EMBL/GenBank/DDBJ whole genome shotgun (WGS) entry which is preliminary data.</text>
</comment>
<evidence type="ECO:0000313" key="1">
    <source>
        <dbReference type="EMBL" id="MDU0370277.1"/>
    </source>
</evidence>
<proteinExistence type="predicted"/>
<dbReference type="EMBL" id="JAWDJT010000003">
    <property type="protein sequence ID" value="MDU0370277.1"/>
    <property type="molecule type" value="Genomic_DNA"/>
</dbReference>
<evidence type="ECO:0000313" key="2">
    <source>
        <dbReference type="Proteomes" id="UP001250698"/>
    </source>
</evidence>
<sequence>MNNLDSFSTIIYKKLQSSFADQDCAYEIDKEQLVVDFPCPDMAEMGGMIVQTTSDHHIWLRIHPGCSAYLIDGLEELISVMQEVMADRVCWVIGFAGDEWIETTLIRNKDDLELEQGAEYHLYSWSGNLDEVLKA</sequence>
<dbReference type="RefSeq" id="WP_315997755.1">
    <property type="nucleotide sequence ID" value="NZ_JAWDJT010000003.1"/>
</dbReference>